<dbReference type="EC" id="3.6.4.13" evidence="7"/>
<comment type="domain">
    <text evidence="7">The Q motif is unique to and characteristic of the DEAD box family of RNA helicases and controls ATP binding and hydrolysis.</text>
</comment>
<dbReference type="SMART" id="SM00487">
    <property type="entry name" value="DEXDc"/>
    <property type="match status" value="1"/>
</dbReference>
<evidence type="ECO:0000259" key="11">
    <source>
        <dbReference type="PROSITE" id="PS51195"/>
    </source>
</evidence>
<evidence type="ECO:0000256" key="6">
    <source>
        <dbReference type="PROSITE-ProRule" id="PRU00552"/>
    </source>
</evidence>
<dbReference type="InParanoid" id="F0Y8Q1"/>
<comment type="catalytic activity">
    <reaction evidence="7">
        <text>ATP + H2O = ADP + phosphate + H(+)</text>
        <dbReference type="Rhea" id="RHEA:13065"/>
        <dbReference type="ChEBI" id="CHEBI:15377"/>
        <dbReference type="ChEBI" id="CHEBI:15378"/>
        <dbReference type="ChEBI" id="CHEBI:30616"/>
        <dbReference type="ChEBI" id="CHEBI:43474"/>
        <dbReference type="ChEBI" id="CHEBI:456216"/>
        <dbReference type="EC" id="3.6.4.13"/>
    </reaction>
</comment>
<dbReference type="InterPro" id="IPR014001">
    <property type="entry name" value="Helicase_ATP-bd"/>
</dbReference>
<evidence type="ECO:0000259" key="10">
    <source>
        <dbReference type="PROSITE" id="PS51194"/>
    </source>
</evidence>
<protein>
    <recommendedName>
        <fullName evidence="7">ATP-dependent RNA helicase</fullName>
        <ecNumber evidence="7">3.6.4.13</ecNumber>
    </recommendedName>
</protein>
<evidence type="ECO:0000256" key="4">
    <source>
        <dbReference type="ARBA" id="ARBA00022840"/>
    </source>
</evidence>
<evidence type="ECO:0000256" key="8">
    <source>
        <dbReference type="SAM" id="MobiDB-lite"/>
    </source>
</evidence>
<dbReference type="InterPro" id="IPR011545">
    <property type="entry name" value="DEAD/DEAH_box_helicase_dom"/>
</dbReference>
<dbReference type="Pfam" id="PF13959">
    <property type="entry name" value="CTE_SPB4"/>
    <property type="match status" value="1"/>
</dbReference>
<dbReference type="eggNOG" id="KOG0345">
    <property type="taxonomic scope" value="Eukaryota"/>
</dbReference>
<evidence type="ECO:0000256" key="7">
    <source>
        <dbReference type="RuleBase" id="RU365068"/>
    </source>
</evidence>
<dbReference type="AlphaFoldDB" id="F0Y8Q1"/>
<feature type="region of interest" description="Disordered" evidence="8">
    <location>
        <begin position="497"/>
        <end position="547"/>
    </location>
</feature>
<feature type="region of interest" description="Disordered" evidence="8">
    <location>
        <begin position="577"/>
        <end position="622"/>
    </location>
</feature>
<evidence type="ECO:0000259" key="9">
    <source>
        <dbReference type="PROSITE" id="PS51192"/>
    </source>
</evidence>
<evidence type="ECO:0000313" key="13">
    <source>
        <dbReference type="Proteomes" id="UP000002729"/>
    </source>
</evidence>
<dbReference type="Proteomes" id="UP000002729">
    <property type="component" value="Unassembled WGS sequence"/>
</dbReference>
<dbReference type="KEGG" id="aaf:AURANDRAFT_26008"/>
<accession>F0Y8Q1</accession>
<evidence type="ECO:0000313" key="12">
    <source>
        <dbReference type="EMBL" id="EGB08870.1"/>
    </source>
</evidence>
<dbReference type="InterPro" id="IPR027417">
    <property type="entry name" value="P-loop_NTPase"/>
</dbReference>
<gene>
    <name evidence="12" type="primary">RH1</name>
    <name evidence="12" type="ORF">AURANDRAFT_26008</name>
</gene>
<keyword evidence="5 7" id="KW-0694">RNA-binding</keyword>
<dbReference type="Gene3D" id="3.40.50.300">
    <property type="entry name" value="P-loop containing nucleotide triphosphate hydrolases"/>
    <property type="match status" value="2"/>
</dbReference>
<dbReference type="PANTHER" id="PTHR24031">
    <property type="entry name" value="RNA HELICASE"/>
    <property type="match status" value="1"/>
</dbReference>
<dbReference type="GeneID" id="20220137"/>
<dbReference type="EMBL" id="GL833127">
    <property type="protein sequence ID" value="EGB08870.1"/>
    <property type="molecule type" value="Genomic_DNA"/>
</dbReference>
<keyword evidence="1 7" id="KW-0547">Nucleotide-binding</keyword>
<sequence length="622" mass="68151">MDPRSFAATGLSPETLACIADDFGFKVMTPVQAASIPLMLGNKDVVAEAVTGSGKTLAFGASAVELVAAAKANEPGPGPRCVCVSPTRELATQTFAVLRKLCAAKALAASLVVGGAAMERAVRDDVVVATPGRLDDLLKRGAMDGRRVAVLVLDEADTLLELGFAEELERIMRALPRQRRTALFSATQTRAVAELARAGLRNPATVRVRVQRAEASGEKRVLPPELLNEYVVLRPEHKLAALLAVLRERKPRKTLVFLSSCAAVDFFDRCLKAAAAAFPDDLPEMRALHGKMVPKKRRAVWAAFREVAERPVALLCTDVAARGLDVEDVELVVQWDAPQKPETFVHRVGRTARAGRPGAALLFLERHEDSYSELLKLRGAPAGEVAAPEGLEEAATVYHGALQAACVDDRALLEKGTTAFTSWVRSYLEHRLPFIFRWEKVDVGSVARLFALLKLPEMPELRKLAKAGKLTAFERSDVRTGAIPFKDEKREAARQKRYAAEQETRKQKREELRAAAAGGDAPPKKPAAKRDDGPRKRKGQHAKIMDEWDDLAAEERLHKRLKKGKISQDDFDAELRELDDFAPEAAPRKDAAPAKAHQARRNARKHAQGAKRKHKAFKKGRG</sequence>
<dbReference type="SUPFAM" id="SSF52540">
    <property type="entry name" value="P-loop containing nucleoside triphosphate hydrolases"/>
    <property type="match status" value="2"/>
</dbReference>
<dbReference type="OrthoDB" id="7396459at2759"/>
<keyword evidence="3 7" id="KW-0347">Helicase</keyword>
<comment type="function">
    <text evidence="7">RNA helicase.</text>
</comment>
<proteinExistence type="inferred from homology"/>
<feature type="domain" description="Helicase ATP-binding" evidence="9">
    <location>
        <begin position="36"/>
        <end position="206"/>
    </location>
</feature>
<dbReference type="GO" id="GO:0003724">
    <property type="term" value="F:RNA helicase activity"/>
    <property type="evidence" value="ECO:0007669"/>
    <property type="project" value="UniProtKB-EC"/>
</dbReference>
<dbReference type="InterPro" id="IPR001650">
    <property type="entry name" value="Helicase_C-like"/>
</dbReference>
<dbReference type="SMART" id="SM00490">
    <property type="entry name" value="HELICc"/>
    <property type="match status" value="1"/>
</dbReference>
<keyword evidence="13" id="KW-1185">Reference proteome</keyword>
<feature type="domain" description="DEAD-box RNA helicase Q" evidence="11">
    <location>
        <begin position="4"/>
        <end position="33"/>
    </location>
</feature>
<evidence type="ECO:0000256" key="5">
    <source>
        <dbReference type="ARBA" id="ARBA00022884"/>
    </source>
</evidence>
<dbReference type="PROSITE" id="PS51192">
    <property type="entry name" value="HELICASE_ATP_BIND_1"/>
    <property type="match status" value="1"/>
</dbReference>
<dbReference type="SMART" id="SM01178">
    <property type="entry name" value="DUF4217"/>
    <property type="match status" value="1"/>
</dbReference>
<dbReference type="GO" id="GO:0003723">
    <property type="term" value="F:RNA binding"/>
    <property type="evidence" value="ECO:0007669"/>
    <property type="project" value="UniProtKB-UniRule"/>
</dbReference>
<keyword evidence="4 7" id="KW-0067">ATP-binding</keyword>
<dbReference type="PROSITE" id="PS51194">
    <property type="entry name" value="HELICASE_CTER"/>
    <property type="match status" value="1"/>
</dbReference>
<dbReference type="Pfam" id="PF00270">
    <property type="entry name" value="DEAD"/>
    <property type="match status" value="1"/>
</dbReference>
<keyword evidence="2 7" id="KW-0378">Hydrolase</keyword>
<dbReference type="GO" id="GO:0016787">
    <property type="term" value="F:hydrolase activity"/>
    <property type="evidence" value="ECO:0007669"/>
    <property type="project" value="UniProtKB-KW"/>
</dbReference>
<dbReference type="RefSeq" id="XP_009036846.1">
    <property type="nucleotide sequence ID" value="XM_009038598.1"/>
</dbReference>
<evidence type="ECO:0000256" key="1">
    <source>
        <dbReference type="ARBA" id="ARBA00022741"/>
    </source>
</evidence>
<feature type="domain" description="Helicase C-terminal" evidence="10">
    <location>
        <begin position="238"/>
        <end position="402"/>
    </location>
</feature>
<dbReference type="InterPro" id="IPR014014">
    <property type="entry name" value="RNA_helicase_DEAD_Q_motif"/>
</dbReference>
<evidence type="ECO:0000256" key="2">
    <source>
        <dbReference type="ARBA" id="ARBA00022801"/>
    </source>
</evidence>
<name>F0Y8Q1_AURAN</name>
<dbReference type="OMA" id="AYKEHEC"/>
<organism evidence="13">
    <name type="scientific">Aureococcus anophagefferens</name>
    <name type="common">Harmful bloom alga</name>
    <dbReference type="NCBI Taxonomy" id="44056"/>
    <lineage>
        <taxon>Eukaryota</taxon>
        <taxon>Sar</taxon>
        <taxon>Stramenopiles</taxon>
        <taxon>Ochrophyta</taxon>
        <taxon>Pelagophyceae</taxon>
        <taxon>Pelagomonadales</taxon>
        <taxon>Pelagomonadaceae</taxon>
        <taxon>Aureococcus</taxon>
    </lineage>
</organism>
<reference evidence="12 13" key="1">
    <citation type="journal article" date="2011" name="Proc. Natl. Acad. Sci. U.S.A.">
        <title>Niche of harmful alga Aureococcus anophagefferens revealed through ecogenomics.</title>
        <authorList>
            <person name="Gobler C.J."/>
            <person name="Berry D.L."/>
            <person name="Dyhrman S.T."/>
            <person name="Wilhelm S.W."/>
            <person name="Salamov A."/>
            <person name="Lobanov A.V."/>
            <person name="Zhang Y."/>
            <person name="Collier J.L."/>
            <person name="Wurch L.L."/>
            <person name="Kustka A.B."/>
            <person name="Dill B.D."/>
            <person name="Shah M."/>
            <person name="VerBerkmoes N.C."/>
            <person name="Kuo A."/>
            <person name="Terry A."/>
            <person name="Pangilinan J."/>
            <person name="Lindquist E.A."/>
            <person name="Lucas S."/>
            <person name="Paulsen I.T."/>
            <person name="Hattenrath-Lehmann T.K."/>
            <person name="Talmage S.C."/>
            <person name="Walker E.A."/>
            <person name="Koch F."/>
            <person name="Burson A.M."/>
            <person name="Marcoval M.A."/>
            <person name="Tang Y.Z."/>
            <person name="Lecleir G.R."/>
            <person name="Coyne K.J."/>
            <person name="Berg G.M."/>
            <person name="Bertrand E.M."/>
            <person name="Saito M.A."/>
            <person name="Gladyshev V.N."/>
            <person name="Grigoriev I.V."/>
        </authorList>
    </citation>
    <scope>NUCLEOTIDE SEQUENCE [LARGE SCALE GENOMIC DNA]</scope>
    <source>
        <strain evidence="13">CCMP 1984</strain>
    </source>
</reference>
<dbReference type="PROSITE" id="PS51195">
    <property type="entry name" value="Q_MOTIF"/>
    <property type="match status" value="1"/>
</dbReference>
<feature type="compositionally biased region" description="Basic and acidic residues" evidence="8">
    <location>
        <begin position="497"/>
        <end position="513"/>
    </location>
</feature>
<feature type="compositionally biased region" description="Basic residues" evidence="8">
    <location>
        <begin position="597"/>
        <end position="622"/>
    </location>
</feature>
<dbReference type="Pfam" id="PF00271">
    <property type="entry name" value="Helicase_C"/>
    <property type="match status" value="1"/>
</dbReference>
<dbReference type="CDD" id="cd17960">
    <property type="entry name" value="DEADc_DDX55"/>
    <property type="match status" value="1"/>
</dbReference>
<evidence type="ECO:0000256" key="3">
    <source>
        <dbReference type="ARBA" id="ARBA00022806"/>
    </source>
</evidence>
<dbReference type="InterPro" id="IPR025313">
    <property type="entry name" value="SPB4-like_CTE"/>
</dbReference>
<dbReference type="GO" id="GO:0005524">
    <property type="term" value="F:ATP binding"/>
    <property type="evidence" value="ECO:0007669"/>
    <property type="project" value="UniProtKB-UniRule"/>
</dbReference>
<feature type="short sequence motif" description="Q motif" evidence="6">
    <location>
        <begin position="4"/>
        <end position="33"/>
    </location>
</feature>
<comment type="similarity">
    <text evidence="7">Belongs to the DEAD box helicase family.</text>
</comment>
<dbReference type="CDD" id="cd18787">
    <property type="entry name" value="SF2_C_DEAD"/>
    <property type="match status" value="1"/>
</dbReference>